<accession>A0A448PL78</accession>
<evidence type="ECO:0000313" key="1">
    <source>
        <dbReference type="EMBL" id="VEI16294.1"/>
    </source>
</evidence>
<evidence type="ECO:0000313" key="2">
    <source>
        <dbReference type="Proteomes" id="UP000268658"/>
    </source>
</evidence>
<sequence>MIAIKNHEDLRYPIGYLPLSMRQFERLLGTFSRSTRLRAKLSGPEALSTVLAVLEPTEEELTDGSWTWSSSGVTAKTLQ</sequence>
<dbReference type="RefSeq" id="WP_232022931.1">
    <property type="nucleotide sequence ID" value="NZ_JASPER010000012.1"/>
</dbReference>
<organism evidence="1 2">
    <name type="scientific">Actinomyces viscosus</name>
    <dbReference type="NCBI Taxonomy" id="1656"/>
    <lineage>
        <taxon>Bacteria</taxon>
        <taxon>Bacillati</taxon>
        <taxon>Actinomycetota</taxon>
        <taxon>Actinomycetes</taxon>
        <taxon>Actinomycetales</taxon>
        <taxon>Actinomycetaceae</taxon>
        <taxon>Actinomyces</taxon>
    </lineage>
</organism>
<dbReference type="KEGG" id="avc:NCTC10951_01602"/>
<protein>
    <submittedName>
        <fullName evidence="1">Uncharacterized protein</fullName>
    </submittedName>
</protein>
<dbReference type="AlphaFoldDB" id="A0A448PL78"/>
<name>A0A448PL78_ACTVI</name>
<reference evidence="1 2" key="1">
    <citation type="submission" date="2018-12" db="EMBL/GenBank/DDBJ databases">
        <authorList>
            <consortium name="Pathogen Informatics"/>
        </authorList>
    </citation>
    <scope>NUCLEOTIDE SEQUENCE [LARGE SCALE GENOMIC DNA]</scope>
    <source>
        <strain evidence="1 2">NCTC10951</strain>
    </source>
</reference>
<dbReference type="EMBL" id="LR134477">
    <property type="protein sequence ID" value="VEI16294.1"/>
    <property type="molecule type" value="Genomic_DNA"/>
</dbReference>
<proteinExistence type="predicted"/>
<gene>
    <name evidence="1" type="ORF">NCTC10951_01602</name>
</gene>
<dbReference type="Proteomes" id="UP000268658">
    <property type="component" value="Chromosome"/>
</dbReference>